<dbReference type="Proteomes" id="UP000652567">
    <property type="component" value="Unassembled WGS sequence"/>
</dbReference>
<name>A0A928V6P4_9GAMM</name>
<gene>
    <name evidence="1" type="ORF">C4F51_13280</name>
</gene>
<keyword evidence="2" id="KW-1185">Reference proteome</keyword>
<comment type="caution">
    <text evidence="1">The sequence shown here is derived from an EMBL/GenBank/DDBJ whole genome shotgun (WGS) entry which is preliminary data.</text>
</comment>
<organism evidence="1 2">
    <name type="scientific">Cellvibrio polysaccharolyticus</name>
    <dbReference type="NCBI Taxonomy" id="2082724"/>
    <lineage>
        <taxon>Bacteria</taxon>
        <taxon>Pseudomonadati</taxon>
        <taxon>Pseudomonadota</taxon>
        <taxon>Gammaproteobacteria</taxon>
        <taxon>Cellvibrionales</taxon>
        <taxon>Cellvibrionaceae</taxon>
        <taxon>Cellvibrio</taxon>
    </lineage>
</organism>
<reference evidence="1" key="1">
    <citation type="submission" date="2018-07" db="EMBL/GenBank/DDBJ databases">
        <title>Genome assembly of strain Ka43.</title>
        <authorList>
            <person name="Kukolya J."/>
            <person name="Nagy I."/>
            <person name="Horvath B."/>
            <person name="Toth A."/>
        </authorList>
    </citation>
    <scope>NUCLEOTIDE SEQUENCE</scope>
    <source>
        <strain evidence="1">KB43</strain>
    </source>
</reference>
<dbReference type="AlphaFoldDB" id="A0A928V6P4"/>
<evidence type="ECO:0000313" key="2">
    <source>
        <dbReference type="Proteomes" id="UP000652567"/>
    </source>
</evidence>
<sequence length="74" mass="8649">MTLPFRTSFCSAFEIDCEIVKRQLSLRLLNQELDQLLVTMVEAVRPGQLDRILELKAHLVDEGYRICLLQMMRP</sequence>
<evidence type="ECO:0000313" key="1">
    <source>
        <dbReference type="EMBL" id="MBE8718160.1"/>
    </source>
</evidence>
<dbReference type="RefSeq" id="WP_193910500.1">
    <property type="nucleotide sequence ID" value="NZ_PRDL01000001.1"/>
</dbReference>
<protein>
    <submittedName>
        <fullName evidence="1">Uncharacterized protein</fullName>
    </submittedName>
</protein>
<accession>A0A928V6P4</accession>
<dbReference type="EMBL" id="PRDL01000001">
    <property type="protein sequence ID" value="MBE8718160.1"/>
    <property type="molecule type" value="Genomic_DNA"/>
</dbReference>
<proteinExistence type="predicted"/>